<feature type="transmembrane region" description="Helical" evidence="1">
    <location>
        <begin position="151"/>
        <end position="172"/>
    </location>
</feature>
<gene>
    <name evidence="4" type="ORF">LPB301_11120</name>
</gene>
<dbReference type="Proteomes" id="UP000092612">
    <property type="component" value="Unassembled WGS sequence"/>
</dbReference>
<feature type="transmembrane region" description="Helical" evidence="1">
    <location>
        <begin position="184"/>
        <end position="203"/>
    </location>
</feature>
<dbReference type="Pfam" id="PF07695">
    <property type="entry name" value="7TMR-DISM_7TM"/>
    <property type="match status" value="1"/>
</dbReference>
<dbReference type="PANTHER" id="PTHR34220">
    <property type="entry name" value="SENSOR HISTIDINE KINASE YPDA"/>
    <property type="match status" value="1"/>
</dbReference>
<dbReference type="InterPro" id="IPR036890">
    <property type="entry name" value="HATPase_C_sf"/>
</dbReference>
<proteinExistence type="predicted"/>
<feature type="transmembrane region" description="Helical" evidence="1">
    <location>
        <begin position="119"/>
        <end position="139"/>
    </location>
</feature>
<dbReference type="InterPro" id="IPR050640">
    <property type="entry name" value="Bact_2-comp_sensor_kinase"/>
</dbReference>
<feature type="transmembrane region" description="Helical" evidence="1">
    <location>
        <begin position="21"/>
        <end position="37"/>
    </location>
</feature>
<dbReference type="AlphaFoldDB" id="A0A1B8TV78"/>
<dbReference type="GO" id="GO:0016020">
    <property type="term" value="C:membrane"/>
    <property type="evidence" value="ECO:0007669"/>
    <property type="project" value="InterPro"/>
</dbReference>
<keyword evidence="5" id="KW-1185">Reference proteome</keyword>
<feature type="transmembrane region" description="Helical" evidence="1">
    <location>
        <begin position="91"/>
        <end position="113"/>
    </location>
</feature>
<keyword evidence="1" id="KW-0812">Transmembrane</keyword>
<feature type="transmembrane region" description="Helical" evidence="1">
    <location>
        <begin position="57"/>
        <end position="79"/>
    </location>
</feature>
<keyword evidence="1" id="KW-1133">Transmembrane helix</keyword>
<evidence type="ECO:0000256" key="1">
    <source>
        <dbReference type="SAM" id="Phobius"/>
    </source>
</evidence>
<evidence type="ECO:0000313" key="4">
    <source>
        <dbReference type="EMBL" id="OBY63365.1"/>
    </source>
</evidence>
<dbReference type="Pfam" id="PF06580">
    <property type="entry name" value="His_kinase"/>
    <property type="match status" value="1"/>
</dbReference>
<accession>A0A1B8TV78</accession>
<dbReference type="EMBL" id="LSFL01000035">
    <property type="protein sequence ID" value="OBY63365.1"/>
    <property type="molecule type" value="Genomic_DNA"/>
</dbReference>
<sequence length="469" mass="55167">MLFILIIYHTTSYFFTKDKSFAIYAAYLLLVTIYLIPKTANDTSLYLAEKFNYFFNAFNWIIQIWYWMLYSWFCINFLNLKEKDIRLAVQIMLYILVTTVFCTLFFIVDYFLLHQQYMTRFFLFVYTPISLIIISFFIKAIYKFKDKINKFFIIGLVFFLGFSVIALCLSFVENYPFTNIDPIGFFKIGVLLEAIILSIGLAYKYHNYRKERDNYNALLIAELQKNDALKDQLNEKLSEKVENHKLAEVQALYEKQINELKLTSLLSQMNPHFIFNALNSIKLYIINHEPKIAAYYLNKFSKLIRKILEASTTKQVTLQEELETMDLYMTIENIRFSNEIDFNINVNEIIDLKAIQIPPLVLQPFLENALWHGLSSKKKNKKISVSIVKKTKKHIQIIIEDNGIGRKASAKIKAEKSINRKSIGINLTKDRFTNFVKNLQNDYTIIYEDLKDKNNKPLGTKVIIELPLL</sequence>
<evidence type="ECO:0008006" key="6">
    <source>
        <dbReference type="Google" id="ProtNLM"/>
    </source>
</evidence>
<organism evidence="4 5">
    <name type="scientific">Polaribacter reichenbachii</name>
    <dbReference type="NCBI Taxonomy" id="996801"/>
    <lineage>
        <taxon>Bacteria</taxon>
        <taxon>Pseudomonadati</taxon>
        <taxon>Bacteroidota</taxon>
        <taxon>Flavobacteriia</taxon>
        <taxon>Flavobacteriales</taxon>
        <taxon>Flavobacteriaceae</taxon>
    </lineage>
</organism>
<evidence type="ECO:0000259" key="2">
    <source>
        <dbReference type="Pfam" id="PF06580"/>
    </source>
</evidence>
<keyword evidence="1" id="KW-0472">Membrane</keyword>
<dbReference type="Gene3D" id="3.30.565.10">
    <property type="entry name" value="Histidine kinase-like ATPase, C-terminal domain"/>
    <property type="match status" value="1"/>
</dbReference>
<reference evidence="5" key="1">
    <citation type="submission" date="2016-02" db="EMBL/GenBank/DDBJ databases">
        <title>Paenibacillus sp. LPB0068, isolated from Crassostrea gigas.</title>
        <authorList>
            <person name="Shin S.-K."/>
            <person name="Yi H."/>
        </authorList>
    </citation>
    <scope>NUCLEOTIDE SEQUENCE [LARGE SCALE GENOMIC DNA]</scope>
    <source>
        <strain evidence="5">KCTC 23969</strain>
    </source>
</reference>
<protein>
    <recommendedName>
        <fullName evidence="6">Signal transduction histidine kinase internal region domain-containing protein</fullName>
    </recommendedName>
</protein>
<comment type="caution">
    <text evidence="4">The sequence shown here is derived from an EMBL/GenBank/DDBJ whole genome shotgun (WGS) entry which is preliminary data.</text>
</comment>
<evidence type="ECO:0000313" key="5">
    <source>
        <dbReference type="Proteomes" id="UP000092612"/>
    </source>
</evidence>
<name>A0A1B8TV78_9FLAO</name>
<feature type="domain" description="7TM-DISM receptor extracellular" evidence="3">
    <location>
        <begin position="1"/>
        <end position="204"/>
    </location>
</feature>
<dbReference type="SUPFAM" id="SSF55874">
    <property type="entry name" value="ATPase domain of HSP90 chaperone/DNA topoisomerase II/histidine kinase"/>
    <property type="match status" value="1"/>
</dbReference>
<feature type="domain" description="Signal transduction histidine kinase internal region" evidence="2">
    <location>
        <begin position="261"/>
        <end position="339"/>
    </location>
</feature>
<dbReference type="InterPro" id="IPR011623">
    <property type="entry name" value="7TMR_DISM_rcpt_extracell_dom1"/>
</dbReference>
<dbReference type="STRING" id="996801.BW723_04590"/>
<dbReference type="GO" id="GO:0000155">
    <property type="term" value="F:phosphorelay sensor kinase activity"/>
    <property type="evidence" value="ECO:0007669"/>
    <property type="project" value="InterPro"/>
</dbReference>
<dbReference type="PANTHER" id="PTHR34220:SF7">
    <property type="entry name" value="SENSOR HISTIDINE KINASE YPDA"/>
    <property type="match status" value="1"/>
</dbReference>
<evidence type="ECO:0000259" key="3">
    <source>
        <dbReference type="Pfam" id="PF07695"/>
    </source>
</evidence>
<dbReference type="InterPro" id="IPR010559">
    <property type="entry name" value="Sig_transdc_His_kin_internal"/>
</dbReference>